<comment type="caution">
    <text evidence="1">The sequence shown here is derived from an EMBL/GenBank/DDBJ whole genome shotgun (WGS) entry which is preliminary data.</text>
</comment>
<dbReference type="Proteomes" id="UP000020077">
    <property type="component" value="Unassembled WGS sequence"/>
</dbReference>
<evidence type="ECO:0000313" key="2">
    <source>
        <dbReference type="Proteomes" id="UP000020077"/>
    </source>
</evidence>
<gene>
    <name evidence="1" type="ORF">AW09_003898</name>
</gene>
<accession>A0A080LRT6</accession>
<name>A0A080LRT6_9PROT</name>
<dbReference type="AlphaFoldDB" id="A0A080LRT6"/>
<organism evidence="1 2">
    <name type="scientific">Candidatus Accumulibacter phosphatis</name>
    <dbReference type="NCBI Taxonomy" id="327160"/>
    <lineage>
        <taxon>Bacteria</taxon>
        <taxon>Pseudomonadati</taxon>
        <taxon>Pseudomonadota</taxon>
        <taxon>Betaproteobacteria</taxon>
        <taxon>Candidatus Accumulibacter</taxon>
    </lineage>
</organism>
<proteinExistence type="predicted"/>
<protein>
    <submittedName>
        <fullName evidence="1">Uncharacterized protein</fullName>
    </submittedName>
</protein>
<evidence type="ECO:0000313" key="1">
    <source>
        <dbReference type="EMBL" id="KFB70997.1"/>
    </source>
</evidence>
<sequence length="172" mass="19322">MQSQGFSDLAQDQWPHRDFPVIEELALTFHNSLRHTQDRVKPLLHILDQPASLLELSGETRATLSGKNLGVETVDAQPWEGVGIDVYRPLSADFAHYHIRCDITGFRTSVCGSGPRIQAADQQMRGTQGVVLTTRQLLDLGKIVTGQQFQVLTYDLLRQRAGVIIWTRCELQ</sequence>
<reference evidence="1 2" key="1">
    <citation type="submission" date="2014-02" db="EMBL/GenBank/DDBJ databases">
        <title>Expanding our view of genomic diversity in Candidatus Accumulibacter clades.</title>
        <authorList>
            <person name="Skennerton C.T."/>
            <person name="Barr J.J."/>
            <person name="Slater F.R."/>
            <person name="Bond P.L."/>
            <person name="Tyson G.W."/>
        </authorList>
    </citation>
    <scope>NUCLEOTIDE SEQUENCE [LARGE SCALE GENOMIC DNA]</scope>
    <source>
        <strain evidence="2">BA-91</strain>
    </source>
</reference>
<dbReference type="EMBL" id="JDVG02000615">
    <property type="protein sequence ID" value="KFB70997.1"/>
    <property type="molecule type" value="Genomic_DNA"/>
</dbReference>